<dbReference type="GO" id="GO:0000902">
    <property type="term" value="P:cell morphogenesis"/>
    <property type="evidence" value="ECO:0007669"/>
    <property type="project" value="InterPro"/>
</dbReference>
<dbReference type="Pfam" id="PF14222">
    <property type="entry name" value="MOR2-PAG1_N"/>
    <property type="match status" value="1"/>
</dbReference>
<organism evidence="3 4">
    <name type="scientific">Chionoecetes opilio</name>
    <name type="common">Atlantic snow crab</name>
    <name type="synonym">Cancer opilio</name>
    <dbReference type="NCBI Taxonomy" id="41210"/>
    <lineage>
        <taxon>Eukaryota</taxon>
        <taxon>Metazoa</taxon>
        <taxon>Ecdysozoa</taxon>
        <taxon>Arthropoda</taxon>
        <taxon>Crustacea</taxon>
        <taxon>Multicrustacea</taxon>
        <taxon>Malacostraca</taxon>
        <taxon>Eumalacostraca</taxon>
        <taxon>Eucarida</taxon>
        <taxon>Decapoda</taxon>
        <taxon>Pleocyemata</taxon>
        <taxon>Brachyura</taxon>
        <taxon>Eubrachyura</taxon>
        <taxon>Majoidea</taxon>
        <taxon>Majidae</taxon>
        <taxon>Chionoecetes</taxon>
    </lineage>
</organism>
<protein>
    <submittedName>
        <fullName evidence="3">Protein furry</fullName>
    </submittedName>
</protein>
<dbReference type="AlphaFoldDB" id="A0A8J4Y489"/>
<keyword evidence="1" id="KW-1133">Transmembrane helix</keyword>
<feature type="transmembrane region" description="Helical" evidence="1">
    <location>
        <begin position="216"/>
        <end position="239"/>
    </location>
</feature>
<reference evidence="3" key="1">
    <citation type="submission" date="2020-07" db="EMBL/GenBank/DDBJ databases">
        <title>The High-quality genome of the commercially important snow crab, Chionoecetes opilio.</title>
        <authorList>
            <person name="Jeong J.-H."/>
            <person name="Ryu S."/>
        </authorList>
    </citation>
    <scope>NUCLEOTIDE SEQUENCE</scope>
    <source>
        <strain evidence="3">MADBK_172401_WGS</strain>
        <tissue evidence="3">Digestive gland</tissue>
    </source>
</reference>
<gene>
    <name evidence="3" type="primary">fry_4</name>
    <name evidence="3" type="ORF">GWK47_010690</name>
</gene>
<dbReference type="PANTHER" id="PTHR12295:SF30">
    <property type="entry name" value="PROTEIN FURRY"/>
    <property type="match status" value="1"/>
</dbReference>
<evidence type="ECO:0000313" key="3">
    <source>
        <dbReference type="EMBL" id="KAG0715974.1"/>
    </source>
</evidence>
<proteinExistence type="predicted"/>
<dbReference type="EMBL" id="JACEEZ010019197">
    <property type="protein sequence ID" value="KAG0715974.1"/>
    <property type="molecule type" value="Genomic_DNA"/>
</dbReference>
<keyword evidence="1" id="KW-0472">Membrane</keyword>
<dbReference type="Proteomes" id="UP000770661">
    <property type="component" value="Unassembled WGS sequence"/>
</dbReference>
<dbReference type="InterPro" id="IPR025614">
    <property type="entry name" value="Cell_morpho_N"/>
</dbReference>
<evidence type="ECO:0000313" key="4">
    <source>
        <dbReference type="Proteomes" id="UP000770661"/>
    </source>
</evidence>
<dbReference type="GO" id="GO:0030427">
    <property type="term" value="C:site of polarized growth"/>
    <property type="evidence" value="ECO:0007669"/>
    <property type="project" value="TreeGrafter"/>
</dbReference>
<dbReference type="OrthoDB" id="6287725at2759"/>
<name>A0A8J4Y489_CHIOP</name>
<keyword evidence="1" id="KW-0812">Transmembrane</keyword>
<dbReference type="InterPro" id="IPR039867">
    <property type="entry name" value="Furry/Tao3/Mor2"/>
</dbReference>
<evidence type="ECO:0000259" key="2">
    <source>
        <dbReference type="Pfam" id="PF14222"/>
    </source>
</evidence>
<dbReference type="GO" id="GO:0031175">
    <property type="term" value="P:neuron projection development"/>
    <property type="evidence" value="ECO:0007669"/>
    <property type="project" value="TreeGrafter"/>
</dbReference>
<dbReference type="GO" id="GO:0005938">
    <property type="term" value="C:cell cortex"/>
    <property type="evidence" value="ECO:0007669"/>
    <property type="project" value="TreeGrafter"/>
</dbReference>
<sequence>MCRSSKSLSFLYVSKVSSHTSILTTLFLPSFLVFLLKKQTLVFTAPSRPHLYLSSTRAEAVERETVQERRDLAVEFIFCLVQIEVLRQLAVHPGHDDLVKHIEDIAFKHFKYREGVQNNPNGENINTVADLYAEVVGVLAQSRFQCVRRRFMAELKELRAREQSGVTTQSIMSLLMGMKFFRVKMVPIEEFEASFQFMQECAQYFLEVRDKDIKHALAGLFVEILVPVAAVSVFCTGFFFRERCIRKVFFFLFFFFFFFFFLCVCVWMRCRKRDFFFFFVDVESEIFFFFFDEM</sequence>
<comment type="caution">
    <text evidence="3">The sequence shown here is derived from an EMBL/GenBank/DDBJ whole genome shotgun (WGS) entry which is preliminary data.</text>
</comment>
<feature type="transmembrane region" description="Helical" evidence="1">
    <location>
        <begin position="245"/>
        <end position="268"/>
    </location>
</feature>
<evidence type="ECO:0000256" key="1">
    <source>
        <dbReference type="SAM" id="Phobius"/>
    </source>
</evidence>
<accession>A0A8J4Y489</accession>
<feature type="domain" description="Cell morphogenesis protein N-terminal" evidence="2">
    <location>
        <begin position="68"/>
        <end position="231"/>
    </location>
</feature>
<keyword evidence="4" id="KW-1185">Reference proteome</keyword>
<dbReference type="PANTHER" id="PTHR12295">
    <property type="entry name" value="FURRY-RELATED"/>
    <property type="match status" value="1"/>
</dbReference>